<reference evidence="16 17" key="1">
    <citation type="journal article" date="2010" name="Stand. Genomic Sci.">
        <title>Complete genome sequence of Arcobacter nitrofigilis type strain (CI).</title>
        <authorList>
            <person name="Pati A."/>
            <person name="Gronow S."/>
            <person name="Lapidus A."/>
            <person name="Copeland A."/>
            <person name="Glavina Del Rio T."/>
            <person name="Nolan M."/>
            <person name="Lucas S."/>
            <person name="Tice H."/>
            <person name="Cheng J.F."/>
            <person name="Han C."/>
            <person name="Chertkov O."/>
            <person name="Bruce D."/>
            <person name="Tapia R."/>
            <person name="Goodwin L."/>
            <person name="Pitluck S."/>
            <person name="Liolios K."/>
            <person name="Ivanova N."/>
            <person name="Mavromatis K."/>
            <person name="Chen A."/>
            <person name="Palaniappan K."/>
            <person name="Land M."/>
            <person name="Hauser L."/>
            <person name="Chang Y.J."/>
            <person name="Jeffries C.D."/>
            <person name="Detter J.C."/>
            <person name="Rohde M."/>
            <person name="Goker M."/>
            <person name="Bristow J."/>
            <person name="Eisen J.A."/>
            <person name="Markowitz V."/>
            <person name="Hugenholtz P."/>
            <person name="Klenk H.P."/>
            <person name="Kyrpides N.C."/>
        </authorList>
    </citation>
    <scope>NUCLEOTIDE SEQUENCE [LARGE SCALE GENOMIC DNA]</scope>
    <source>
        <strain evidence="17">ATCC 33309 / DSM 7299 / CCUG 15893 / LMG 7604 / NCTC 12251 / CI</strain>
    </source>
</reference>
<dbReference type="HOGENOM" id="CLU_096072_3_1_7"/>
<dbReference type="InterPro" id="IPR043135">
    <property type="entry name" value="Fur_C"/>
</dbReference>
<comment type="cofactor">
    <cofactor evidence="15">
        <name>Mn(2+)</name>
        <dbReference type="ChEBI" id="CHEBI:29035"/>
    </cofactor>
    <cofactor evidence="15">
        <name>Fe(2+)</name>
        <dbReference type="ChEBI" id="CHEBI:29033"/>
    </cofactor>
    <text evidence="15">Binds 1 Mn(2+) or Fe(2+) ion per subunit.</text>
</comment>
<keyword evidence="11" id="KW-0805">Transcription regulation</keyword>
<dbReference type="OrthoDB" id="8659436at2"/>
<dbReference type="eggNOG" id="COG0735">
    <property type="taxonomic scope" value="Bacteria"/>
</dbReference>
<feature type="binding site" evidence="15">
    <location>
        <position position="119"/>
    </location>
    <ligand>
        <name>Fe cation</name>
        <dbReference type="ChEBI" id="CHEBI:24875"/>
    </ligand>
</feature>
<keyword evidence="9 14" id="KW-0862">Zinc</keyword>
<comment type="subunit">
    <text evidence="4">Homodimer.</text>
</comment>
<comment type="subcellular location">
    <subcellularLocation>
        <location evidence="2">Cytoplasm</location>
    </subcellularLocation>
</comment>
<dbReference type="PANTHER" id="PTHR33202:SF2">
    <property type="entry name" value="FERRIC UPTAKE REGULATION PROTEIN"/>
    <property type="match status" value="1"/>
</dbReference>
<evidence type="ECO:0000313" key="16">
    <source>
        <dbReference type="EMBL" id="ADG94322.1"/>
    </source>
</evidence>
<dbReference type="InterPro" id="IPR036388">
    <property type="entry name" value="WH-like_DNA-bd_sf"/>
</dbReference>
<dbReference type="EMBL" id="CP001999">
    <property type="protein sequence ID" value="ADG94322.1"/>
    <property type="molecule type" value="Genomic_DNA"/>
</dbReference>
<dbReference type="GO" id="GO:1900705">
    <property type="term" value="P:negative regulation of siderophore biosynthetic process"/>
    <property type="evidence" value="ECO:0007669"/>
    <property type="project" value="TreeGrafter"/>
</dbReference>
<evidence type="ECO:0000256" key="2">
    <source>
        <dbReference type="ARBA" id="ARBA00004496"/>
    </source>
</evidence>
<dbReference type="Proteomes" id="UP000000939">
    <property type="component" value="Chromosome"/>
</dbReference>
<evidence type="ECO:0000256" key="8">
    <source>
        <dbReference type="ARBA" id="ARBA00022723"/>
    </source>
</evidence>
<keyword evidence="8 14" id="KW-0479">Metal-binding</keyword>
<dbReference type="AlphaFoldDB" id="D5V6Q2"/>
<name>D5V6Q2_ARCNC</name>
<evidence type="ECO:0000256" key="11">
    <source>
        <dbReference type="ARBA" id="ARBA00023015"/>
    </source>
</evidence>
<keyword evidence="6" id="KW-0963">Cytoplasm</keyword>
<evidence type="ECO:0000256" key="12">
    <source>
        <dbReference type="ARBA" id="ARBA00023125"/>
    </source>
</evidence>
<keyword evidence="7" id="KW-0678">Repressor</keyword>
<evidence type="ECO:0000256" key="9">
    <source>
        <dbReference type="ARBA" id="ARBA00022833"/>
    </source>
</evidence>
<evidence type="ECO:0000256" key="6">
    <source>
        <dbReference type="ARBA" id="ARBA00022490"/>
    </source>
</evidence>
<dbReference type="InterPro" id="IPR036390">
    <property type="entry name" value="WH_DNA-bd_sf"/>
</dbReference>
<organism evidence="16 17">
    <name type="scientific">Arcobacter nitrofigilis (strain ATCC 33309 / DSM 7299 / CCUG 15893 / LMG 7604 / NCTC 12251 / CI)</name>
    <name type="common">Campylobacter nitrofigilis</name>
    <dbReference type="NCBI Taxonomy" id="572480"/>
    <lineage>
        <taxon>Bacteria</taxon>
        <taxon>Pseudomonadati</taxon>
        <taxon>Campylobacterota</taxon>
        <taxon>Epsilonproteobacteria</taxon>
        <taxon>Campylobacterales</taxon>
        <taxon>Arcobacteraceae</taxon>
        <taxon>Arcobacter</taxon>
    </lineage>
</organism>
<dbReference type="InterPro" id="IPR002481">
    <property type="entry name" value="FUR"/>
</dbReference>
<evidence type="ECO:0000256" key="13">
    <source>
        <dbReference type="ARBA" id="ARBA00023163"/>
    </source>
</evidence>
<feature type="binding site" evidence="14">
    <location>
        <position position="147"/>
    </location>
    <ligand>
        <name>Zn(2+)</name>
        <dbReference type="ChEBI" id="CHEBI:29105"/>
    </ligand>
</feature>
<evidence type="ECO:0000256" key="10">
    <source>
        <dbReference type="ARBA" id="ARBA00023004"/>
    </source>
</evidence>
<dbReference type="GO" id="GO:0045892">
    <property type="term" value="P:negative regulation of DNA-templated transcription"/>
    <property type="evidence" value="ECO:0007669"/>
    <property type="project" value="TreeGrafter"/>
</dbReference>
<keyword evidence="13" id="KW-0804">Transcription</keyword>
<proteinExistence type="inferred from homology"/>
<dbReference type="SUPFAM" id="SSF46785">
    <property type="entry name" value="Winged helix' DNA-binding domain"/>
    <property type="match status" value="1"/>
</dbReference>
<dbReference type="GO" id="GO:0003700">
    <property type="term" value="F:DNA-binding transcription factor activity"/>
    <property type="evidence" value="ECO:0007669"/>
    <property type="project" value="InterPro"/>
</dbReference>
<evidence type="ECO:0000256" key="3">
    <source>
        <dbReference type="ARBA" id="ARBA00007957"/>
    </source>
</evidence>
<keyword evidence="12" id="KW-0238">DNA-binding</keyword>
<dbReference type="GO" id="GO:0005829">
    <property type="term" value="C:cytosol"/>
    <property type="evidence" value="ECO:0007669"/>
    <property type="project" value="TreeGrafter"/>
</dbReference>
<evidence type="ECO:0000256" key="5">
    <source>
        <dbReference type="ARBA" id="ARBA00020910"/>
    </source>
</evidence>
<comment type="cofactor">
    <cofactor evidence="14">
        <name>Zn(2+)</name>
        <dbReference type="ChEBI" id="CHEBI:29105"/>
    </cofactor>
    <text evidence="14">Binds 1 zinc ion per subunit.</text>
</comment>
<dbReference type="GO" id="GO:0000976">
    <property type="term" value="F:transcription cis-regulatory region binding"/>
    <property type="evidence" value="ECO:0007669"/>
    <property type="project" value="TreeGrafter"/>
</dbReference>
<evidence type="ECO:0000313" key="17">
    <source>
        <dbReference type="Proteomes" id="UP000000939"/>
    </source>
</evidence>
<dbReference type="STRING" id="572480.Arnit_2674"/>
<dbReference type="Gene3D" id="3.30.1490.190">
    <property type="match status" value="1"/>
</dbReference>
<feature type="binding site" evidence="14">
    <location>
        <position position="104"/>
    </location>
    <ligand>
        <name>Zn(2+)</name>
        <dbReference type="ChEBI" id="CHEBI:29105"/>
    </ligand>
</feature>
<evidence type="ECO:0000256" key="4">
    <source>
        <dbReference type="ARBA" id="ARBA00011738"/>
    </source>
</evidence>
<feature type="binding site" evidence="14">
    <location>
        <position position="144"/>
    </location>
    <ligand>
        <name>Zn(2+)</name>
        <dbReference type="ChEBI" id="CHEBI:29105"/>
    </ligand>
</feature>
<protein>
    <recommendedName>
        <fullName evidence="5">Ferric uptake regulation protein</fullName>
    </recommendedName>
</protein>
<dbReference type="PANTHER" id="PTHR33202">
    <property type="entry name" value="ZINC UPTAKE REGULATION PROTEIN"/>
    <property type="match status" value="1"/>
</dbReference>
<keyword evidence="10 15" id="KW-0408">Iron</keyword>
<dbReference type="CDD" id="cd07153">
    <property type="entry name" value="Fur_like"/>
    <property type="match status" value="1"/>
</dbReference>
<dbReference type="KEGG" id="ant:Arnit_2674"/>
<keyword evidence="17" id="KW-1185">Reference proteome</keyword>
<feature type="binding site" evidence="14">
    <location>
        <position position="107"/>
    </location>
    <ligand>
        <name>Zn(2+)</name>
        <dbReference type="ChEBI" id="CHEBI:29105"/>
    </ligand>
</feature>
<comment type="similarity">
    <text evidence="3">Belongs to the Fur family.</text>
</comment>
<dbReference type="GO" id="GO:0008270">
    <property type="term" value="F:zinc ion binding"/>
    <property type="evidence" value="ECO:0007669"/>
    <property type="project" value="TreeGrafter"/>
</dbReference>
<comment type="function">
    <text evidence="1">Acts as a global negative controlling element, employing Fe(2+) as a cofactor to bind the operator of the repressed genes.</text>
</comment>
<evidence type="ECO:0000256" key="15">
    <source>
        <dbReference type="PIRSR" id="PIRSR602481-2"/>
    </source>
</evidence>
<dbReference type="Gene3D" id="1.10.10.10">
    <property type="entry name" value="Winged helix-like DNA-binding domain superfamily/Winged helix DNA-binding domain"/>
    <property type="match status" value="1"/>
</dbReference>
<sequence>MPEKNELQFNNLLKKYRQHFKNLRLKNTIQKDYLLKTLYYSESHLSAEKLTKELKAQYKINISITTVYKILKLFEELKIVKCLKVLENAKFYELNFSNHNHLICNSCHTIIEFKDQVIEKKQLSIAKSNNYILKDNVMTIYGLCPKCQK</sequence>
<dbReference type="RefSeq" id="WP_013136467.1">
    <property type="nucleotide sequence ID" value="NC_014166.1"/>
</dbReference>
<gene>
    <name evidence="16" type="ordered locus">Arnit_2674</name>
</gene>
<evidence type="ECO:0000256" key="7">
    <source>
        <dbReference type="ARBA" id="ARBA00022491"/>
    </source>
</evidence>
<accession>D5V6Q2</accession>
<evidence type="ECO:0000256" key="14">
    <source>
        <dbReference type="PIRSR" id="PIRSR602481-1"/>
    </source>
</evidence>
<evidence type="ECO:0000256" key="1">
    <source>
        <dbReference type="ARBA" id="ARBA00002997"/>
    </source>
</evidence>
<dbReference type="Pfam" id="PF01475">
    <property type="entry name" value="FUR"/>
    <property type="match status" value="1"/>
</dbReference>